<feature type="compositionally biased region" description="Basic residues" evidence="4">
    <location>
        <begin position="1"/>
        <end position="15"/>
    </location>
</feature>
<dbReference type="InterPro" id="IPR050405">
    <property type="entry name" value="Intermediate_filament"/>
</dbReference>
<dbReference type="PROSITE" id="PS51842">
    <property type="entry name" value="IF_ROD_2"/>
    <property type="match status" value="1"/>
</dbReference>
<dbReference type="SMART" id="SM01391">
    <property type="entry name" value="Filament"/>
    <property type="match status" value="1"/>
</dbReference>
<feature type="region of interest" description="Disordered" evidence="4">
    <location>
        <begin position="59"/>
        <end position="179"/>
    </location>
</feature>
<evidence type="ECO:0000256" key="3">
    <source>
        <dbReference type="SAM" id="Coils"/>
    </source>
</evidence>
<dbReference type="KEGG" id="char:105911022"/>
<name>A0A8M1KKI1_CLUHA</name>
<dbReference type="OrthoDB" id="2441647at2759"/>
<dbReference type="AlphaFoldDB" id="A0A8M1KKI1"/>
<feature type="coiled-coil region" evidence="3">
    <location>
        <begin position="332"/>
        <end position="366"/>
    </location>
</feature>
<keyword evidence="6" id="KW-1185">Reference proteome</keyword>
<dbReference type="Pfam" id="PF00038">
    <property type="entry name" value="Filament"/>
    <property type="match status" value="1"/>
</dbReference>
<dbReference type="GO" id="GO:0005200">
    <property type="term" value="F:structural constituent of cytoskeleton"/>
    <property type="evidence" value="ECO:0007669"/>
    <property type="project" value="TreeGrafter"/>
</dbReference>
<dbReference type="GO" id="GO:0005882">
    <property type="term" value="C:intermediate filament"/>
    <property type="evidence" value="ECO:0007669"/>
    <property type="project" value="UniProtKB-KW"/>
</dbReference>
<feature type="coiled-coil region" evidence="3">
    <location>
        <begin position="236"/>
        <end position="287"/>
    </location>
</feature>
<evidence type="ECO:0000259" key="5">
    <source>
        <dbReference type="PROSITE" id="PS51842"/>
    </source>
</evidence>
<dbReference type="InterPro" id="IPR006821">
    <property type="entry name" value="Intermed_filament_DNA-bd"/>
</dbReference>
<feature type="region of interest" description="Disordered" evidence="4">
    <location>
        <begin position="1"/>
        <end position="44"/>
    </location>
</feature>
<sequence length="600" mass="67084">MPALRCRKVKAHRRSTSSFHPHPQPVLPLEHANPPEHPYHAGLRKEVEENGLGFEYKKGEERAKEQHFSAQLSTSKPPPPAPREERQRKRASTERDSEPQHAAKMSRSPEKISSYRRHFEECSSTSLQVRVSSPSPSRRDPRQQRAASSSRSAVAAAGNGMAMGHRTVSSSRKSLMGSSGASMGTICVGGDAVDLEAAAAENQEFLSTRTSQRSEMVVLNDRLAAYIEKEILSPKVRSLEQQNKLLETEIEALQNRFLKPTGLRMLYEEQLKELRRLADQMRKQRLSIFKDLAVAAKDATARQLEMMKAKYEEAVELRRMAEMDIENFRPDVDAATSSRIALEKQLENLEVEIEFLKRIQREEIEDLMKQIYSAHATAGDAFALPDIAAALKQIQHEYDVIAAKNLQEMDSWYNSKFEDLNNKTTNHVDKVRGAREELASAKKDIQGKERDMDGLKTKNDGLEAQILAAQERHKKELEALQARIEALHLELKTTKGKIAQLLMEYQDLLNVKMSLEIEITTYRKLIEGEDMRITSMVQGVMGMSAISAGASRVMGLGALGAGTGGGLGAGVENGAHGQTIATYSQEQAVEMTERKTVLIW</sequence>
<feature type="compositionally biased region" description="Low complexity" evidence="4">
    <location>
        <begin position="144"/>
        <end position="179"/>
    </location>
</feature>
<evidence type="ECO:0000313" key="6">
    <source>
        <dbReference type="Proteomes" id="UP000515152"/>
    </source>
</evidence>
<feature type="compositionally biased region" description="Basic and acidic residues" evidence="4">
    <location>
        <begin position="33"/>
        <end position="44"/>
    </location>
</feature>
<dbReference type="InterPro" id="IPR039008">
    <property type="entry name" value="IF_rod_dom"/>
</dbReference>
<feature type="coiled-coil region" evidence="3">
    <location>
        <begin position="431"/>
        <end position="518"/>
    </location>
</feature>
<dbReference type="GeneID" id="105911022"/>
<keyword evidence="2 3" id="KW-0175">Coiled coil</keyword>
<dbReference type="Proteomes" id="UP000515152">
    <property type="component" value="Chromosome 9"/>
</dbReference>
<feature type="compositionally biased region" description="Basic and acidic residues" evidence="4">
    <location>
        <begin position="82"/>
        <end position="101"/>
    </location>
</feature>
<gene>
    <name evidence="7" type="primary">LOC105911022</name>
</gene>
<keyword evidence="1" id="KW-0403">Intermediate filament</keyword>
<proteinExistence type="predicted"/>
<evidence type="ECO:0000256" key="4">
    <source>
        <dbReference type="SAM" id="MobiDB-lite"/>
    </source>
</evidence>
<evidence type="ECO:0000256" key="2">
    <source>
        <dbReference type="ARBA" id="ARBA00023054"/>
    </source>
</evidence>
<dbReference type="PANTHER" id="PTHR45652">
    <property type="entry name" value="GLIAL FIBRILLARY ACIDIC PROTEIN"/>
    <property type="match status" value="1"/>
</dbReference>
<dbReference type="GO" id="GO:0045109">
    <property type="term" value="P:intermediate filament organization"/>
    <property type="evidence" value="ECO:0007669"/>
    <property type="project" value="TreeGrafter"/>
</dbReference>
<dbReference type="PANTHER" id="PTHR45652:SF11">
    <property type="entry name" value="NOTOCHORD GRANULAR SURFACE"/>
    <property type="match status" value="1"/>
</dbReference>
<dbReference type="Pfam" id="PF04732">
    <property type="entry name" value="Filament_head"/>
    <property type="match status" value="1"/>
</dbReference>
<organism evidence="6 7">
    <name type="scientific">Clupea harengus</name>
    <name type="common">Atlantic herring</name>
    <dbReference type="NCBI Taxonomy" id="7950"/>
    <lineage>
        <taxon>Eukaryota</taxon>
        <taxon>Metazoa</taxon>
        <taxon>Chordata</taxon>
        <taxon>Craniata</taxon>
        <taxon>Vertebrata</taxon>
        <taxon>Euteleostomi</taxon>
        <taxon>Actinopterygii</taxon>
        <taxon>Neopterygii</taxon>
        <taxon>Teleostei</taxon>
        <taxon>Clupei</taxon>
        <taxon>Clupeiformes</taxon>
        <taxon>Clupeoidei</taxon>
        <taxon>Clupeidae</taxon>
        <taxon>Clupea</taxon>
    </lineage>
</organism>
<dbReference type="GO" id="GO:0005737">
    <property type="term" value="C:cytoplasm"/>
    <property type="evidence" value="ECO:0007669"/>
    <property type="project" value="TreeGrafter"/>
</dbReference>
<dbReference type="RefSeq" id="XP_042564561.1">
    <property type="nucleotide sequence ID" value="XM_042708627.1"/>
</dbReference>
<protein>
    <submittedName>
        <fullName evidence="7">Glial fibrillary acidic protein-like</fullName>
    </submittedName>
</protein>
<evidence type="ECO:0000313" key="7">
    <source>
        <dbReference type="RefSeq" id="XP_042564561.1"/>
    </source>
</evidence>
<accession>A0A8M1KKI1</accession>
<evidence type="ECO:0000256" key="1">
    <source>
        <dbReference type="ARBA" id="ARBA00022754"/>
    </source>
</evidence>
<reference evidence="7" key="1">
    <citation type="submission" date="2025-08" db="UniProtKB">
        <authorList>
            <consortium name="RefSeq"/>
        </authorList>
    </citation>
    <scope>IDENTIFICATION</scope>
</reference>
<feature type="domain" description="IF rod" evidence="5">
    <location>
        <begin position="212"/>
        <end position="533"/>
    </location>
</feature>